<evidence type="ECO:0000313" key="2">
    <source>
        <dbReference type="EMBL" id="ACN36186.1"/>
    </source>
</evidence>
<dbReference type="EMBL" id="BT069289">
    <property type="protein sequence ID" value="ACN36186.1"/>
    <property type="molecule type" value="mRNA"/>
</dbReference>
<feature type="region of interest" description="Disordered" evidence="1">
    <location>
        <begin position="101"/>
        <end position="143"/>
    </location>
</feature>
<reference evidence="2" key="1">
    <citation type="journal article" date="2009" name="PLoS Genet.">
        <title>Sequencing, mapping, and analysis of 27,455 maize full-length cDNAs.</title>
        <authorList>
            <person name="Soderlund C."/>
            <person name="Descour A."/>
            <person name="Kudrna D."/>
            <person name="Bomhoff M."/>
            <person name="Boyd L."/>
            <person name="Currie J."/>
            <person name="Angelova A."/>
            <person name="Collura K."/>
            <person name="Wissotski M."/>
            <person name="Ashley E."/>
            <person name="Morrow D."/>
            <person name="Fernandes J."/>
            <person name="Walbot V."/>
            <person name="Yu Y."/>
        </authorList>
    </citation>
    <scope>NUCLEOTIDE SEQUENCE</scope>
    <source>
        <strain evidence="2">B73</strain>
    </source>
</reference>
<reference evidence="2" key="2">
    <citation type="submission" date="2012-06" db="EMBL/GenBank/DDBJ databases">
        <authorList>
            <person name="Yu Y."/>
            <person name="Currie J."/>
            <person name="Lomeli R."/>
            <person name="Angelova A."/>
            <person name="Collura K."/>
            <person name="Wissotski M."/>
            <person name="Campos D."/>
            <person name="Kudrna D."/>
            <person name="Golser W."/>
            <person name="Ashely E."/>
            <person name="Descour A."/>
            <person name="Fernandes J."/>
            <person name="Soderlund C."/>
            <person name="Walbot V."/>
        </authorList>
    </citation>
    <scope>NUCLEOTIDE SEQUENCE</scope>
    <source>
        <strain evidence="2">B73</strain>
    </source>
</reference>
<protein>
    <submittedName>
        <fullName evidence="2">Uncharacterized protein</fullName>
    </submittedName>
</protein>
<dbReference type="AlphaFoldDB" id="C0PLX0"/>
<organism evidence="2">
    <name type="scientific">Zea mays</name>
    <name type="common">Maize</name>
    <dbReference type="NCBI Taxonomy" id="4577"/>
    <lineage>
        <taxon>Eukaryota</taxon>
        <taxon>Viridiplantae</taxon>
        <taxon>Streptophyta</taxon>
        <taxon>Embryophyta</taxon>
        <taxon>Tracheophyta</taxon>
        <taxon>Spermatophyta</taxon>
        <taxon>Magnoliopsida</taxon>
        <taxon>Liliopsida</taxon>
        <taxon>Poales</taxon>
        <taxon>Poaceae</taxon>
        <taxon>PACMAD clade</taxon>
        <taxon>Panicoideae</taxon>
        <taxon>Andropogonodae</taxon>
        <taxon>Andropogoneae</taxon>
        <taxon>Tripsacinae</taxon>
        <taxon>Zea</taxon>
    </lineage>
</organism>
<feature type="compositionally biased region" description="Basic and acidic residues" evidence="1">
    <location>
        <begin position="64"/>
        <end position="85"/>
    </location>
</feature>
<proteinExistence type="evidence at transcript level"/>
<sequence>MRGFSMENKRRRGAMASCCRKENRHPWKRRSAAMADEGSARLAALGTCEQPLGSGSTSRRGQHRHGEKDEGRRRAHQQEGKEQGSRRWGCASIPWAAVRALDRGQGRAPGRSVKLQQGGATMAGRGGRHGRDVERAGMTSEAL</sequence>
<name>C0PLX0_MAIZE</name>
<feature type="region of interest" description="Disordered" evidence="1">
    <location>
        <begin position="1"/>
        <end position="89"/>
    </location>
</feature>
<accession>C0PLX0</accession>
<evidence type="ECO:0000256" key="1">
    <source>
        <dbReference type="SAM" id="MobiDB-lite"/>
    </source>
</evidence>